<evidence type="ECO:0000313" key="1">
    <source>
        <dbReference type="EMBL" id="MEC4176201.1"/>
    </source>
</evidence>
<dbReference type="Proteomes" id="UP001349994">
    <property type="component" value="Unassembled WGS sequence"/>
</dbReference>
<sequence length="87" mass="9965">MPELSRFAGIVIYMLFKDTKHHNKPHVHVYYGEFEASVGVDGELLAGSLPRKQMKIVVGWLALHEEEVYAAWNRAVQGEHFDKVDPM</sequence>
<keyword evidence="2" id="KW-1185">Reference proteome</keyword>
<proteinExistence type="predicted"/>
<reference evidence="1 2" key="1">
    <citation type="submission" date="2024-01" db="EMBL/GenBank/DDBJ databases">
        <title>novel species in genus Adlercreutzia.</title>
        <authorList>
            <person name="Liu X."/>
        </authorList>
    </citation>
    <scope>NUCLEOTIDE SEQUENCE [LARGE SCALE GENOMIC DNA]</scope>
    <source>
        <strain evidence="1 2">R7</strain>
    </source>
</reference>
<organism evidence="1 2">
    <name type="scientific">Adlercreutzia wanghongyangiae</name>
    <dbReference type="NCBI Taxonomy" id="3111451"/>
    <lineage>
        <taxon>Bacteria</taxon>
        <taxon>Bacillati</taxon>
        <taxon>Actinomycetota</taxon>
        <taxon>Coriobacteriia</taxon>
        <taxon>Eggerthellales</taxon>
        <taxon>Eggerthellaceae</taxon>
        <taxon>Adlercreutzia</taxon>
    </lineage>
</organism>
<protein>
    <submittedName>
        <fullName evidence="1">DUF4160 domain-containing protein</fullName>
    </submittedName>
</protein>
<comment type="caution">
    <text evidence="1">The sequence shown here is derived from an EMBL/GenBank/DDBJ whole genome shotgun (WGS) entry which is preliminary data.</text>
</comment>
<dbReference type="Pfam" id="PF13711">
    <property type="entry name" value="DUF4160"/>
    <property type="match status" value="1"/>
</dbReference>
<name>A0ABU6IIF3_9ACTN</name>
<dbReference type="EMBL" id="JAYMFF010000012">
    <property type="protein sequence ID" value="MEC4176201.1"/>
    <property type="molecule type" value="Genomic_DNA"/>
</dbReference>
<evidence type="ECO:0000313" key="2">
    <source>
        <dbReference type="Proteomes" id="UP001349994"/>
    </source>
</evidence>
<dbReference type="InterPro" id="IPR025427">
    <property type="entry name" value="DUF4160"/>
</dbReference>
<gene>
    <name evidence="1" type="ORF">VIN30_07045</name>
</gene>
<accession>A0ABU6IIF3</accession>
<dbReference type="RefSeq" id="WP_338210379.1">
    <property type="nucleotide sequence ID" value="NZ_JAYMFF010000012.1"/>
</dbReference>